<dbReference type="EMBL" id="MU167390">
    <property type="protein sequence ID" value="KAG0141346.1"/>
    <property type="molecule type" value="Genomic_DNA"/>
</dbReference>
<protein>
    <submittedName>
        <fullName evidence="2">Uncharacterized protein</fullName>
    </submittedName>
</protein>
<dbReference type="PANTHER" id="PTHR31684:SF2">
    <property type="entry name" value="COILED-COIL DOMAIN-CONTAINING PROTEIN 43"/>
    <property type="match status" value="1"/>
</dbReference>
<sequence length="240" mass="27044">MKPSKLRSIFNRSLQLQLDPTTLDYISELLQDDQVDQDEKTETIRGIIELELDNQRPSVPFQNSRSSDSIDQCIEEILKLSSEPITSLDESDNETRHPLPPTEPTPPTSHHDQNPKKAILAAYGKVEDEQANPQLKPTAKELKELEESQRNMLDQQLKLLDLKSKTRKKAEAKMGGDPLLRPNLNAALVDHEAKLRREEAATKARAKSEKDKADLSNQRAAQVKKKADARARASKGERKA</sequence>
<feature type="compositionally biased region" description="Pro residues" evidence="1">
    <location>
        <begin position="98"/>
        <end position="107"/>
    </location>
</feature>
<gene>
    <name evidence="2" type="ORF">CROQUDRAFT_295376</name>
</gene>
<accession>A0A9P6NCS0</accession>
<dbReference type="InterPro" id="IPR037666">
    <property type="entry name" value="CCDC43"/>
</dbReference>
<keyword evidence="3" id="KW-1185">Reference proteome</keyword>
<evidence type="ECO:0000256" key="1">
    <source>
        <dbReference type="SAM" id="MobiDB-lite"/>
    </source>
</evidence>
<evidence type="ECO:0000313" key="2">
    <source>
        <dbReference type="EMBL" id="KAG0141346.1"/>
    </source>
</evidence>
<dbReference type="PANTHER" id="PTHR31684">
    <property type="entry name" value="COILED-COIL DOMAIN-CONTAINING PROTEIN 43"/>
    <property type="match status" value="1"/>
</dbReference>
<organism evidence="2 3">
    <name type="scientific">Cronartium quercuum f. sp. fusiforme G11</name>
    <dbReference type="NCBI Taxonomy" id="708437"/>
    <lineage>
        <taxon>Eukaryota</taxon>
        <taxon>Fungi</taxon>
        <taxon>Dikarya</taxon>
        <taxon>Basidiomycota</taxon>
        <taxon>Pucciniomycotina</taxon>
        <taxon>Pucciniomycetes</taxon>
        <taxon>Pucciniales</taxon>
        <taxon>Coleosporiaceae</taxon>
        <taxon>Cronartium</taxon>
    </lineage>
</organism>
<feature type="compositionally biased region" description="Basic and acidic residues" evidence="1">
    <location>
        <begin position="225"/>
        <end position="240"/>
    </location>
</feature>
<dbReference type="AlphaFoldDB" id="A0A9P6NCS0"/>
<feature type="region of interest" description="Disordered" evidence="1">
    <location>
        <begin position="196"/>
        <end position="240"/>
    </location>
</feature>
<name>A0A9P6NCS0_9BASI</name>
<dbReference type="Proteomes" id="UP000886653">
    <property type="component" value="Unassembled WGS sequence"/>
</dbReference>
<evidence type="ECO:0000313" key="3">
    <source>
        <dbReference type="Proteomes" id="UP000886653"/>
    </source>
</evidence>
<reference evidence="2" key="1">
    <citation type="submission" date="2013-11" db="EMBL/GenBank/DDBJ databases">
        <title>Genome sequence of the fusiform rust pathogen reveals effectors for host alternation and coevolution with pine.</title>
        <authorList>
            <consortium name="DOE Joint Genome Institute"/>
            <person name="Smith K."/>
            <person name="Pendleton A."/>
            <person name="Kubisiak T."/>
            <person name="Anderson C."/>
            <person name="Salamov A."/>
            <person name="Aerts A."/>
            <person name="Riley R."/>
            <person name="Clum A."/>
            <person name="Lindquist E."/>
            <person name="Ence D."/>
            <person name="Campbell M."/>
            <person name="Kronenberg Z."/>
            <person name="Feau N."/>
            <person name="Dhillon B."/>
            <person name="Hamelin R."/>
            <person name="Burleigh J."/>
            <person name="Smith J."/>
            <person name="Yandell M."/>
            <person name="Nelson C."/>
            <person name="Grigoriev I."/>
            <person name="Davis J."/>
        </authorList>
    </citation>
    <scope>NUCLEOTIDE SEQUENCE</scope>
    <source>
        <strain evidence="2">G11</strain>
    </source>
</reference>
<proteinExistence type="predicted"/>
<feature type="compositionally biased region" description="Basic and acidic residues" evidence="1">
    <location>
        <begin position="196"/>
        <end position="214"/>
    </location>
</feature>
<feature type="region of interest" description="Disordered" evidence="1">
    <location>
        <begin position="81"/>
        <end position="121"/>
    </location>
</feature>
<comment type="caution">
    <text evidence="2">The sequence shown here is derived from an EMBL/GenBank/DDBJ whole genome shotgun (WGS) entry which is preliminary data.</text>
</comment>